<evidence type="ECO:0000313" key="1">
    <source>
        <dbReference type="EMBL" id="BFD45506.1"/>
    </source>
</evidence>
<dbReference type="AlphaFoldDB" id="A0AAT9G6P4"/>
<evidence type="ECO:0008006" key="2">
    <source>
        <dbReference type="Google" id="ProtNLM"/>
    </source>
</evidence>
<organism evidence="1">
    <name type="scientific">Candidatus Tisiphia endosymbiont of Sergentomyia squamirostris</name>
    <dbReference type="NCBI Taxonomy" id="3113639"/>
    <lineage>
        <taxon>Bacteria</taxon>
        <taxon>Pseudomonadati</taxon>
        <taxon>Pseudomonadota</taxon>
        <taxon>Alphaproteobacteria</taxon>
        <taxon>Rickettsiales</taxon>
        <taxon>Rickettsiaceae</taxon>
        <taxon>Rickettsieae</taxon>
        <taxon>Candidatus Tisiphia</taxon>
    </lineage>
</organism>
<proteinExistence type="predicted"/>
<protein>
    <recommendedName>
        <fullName evidence="2">HTH cro/C1-type domain-containing protein</fullName>
    </recommendedName>
</protein>
<gene>
    <name evidence="1" type="ORF">DMENIID0002_01520</name>
</gene>
<dbReference type="EMBL" id="AP029170">
    <property type="protein sequence ID" value="BFD45506.1"/>
    <property type="molecule type" value="Genomic_DNA"/>
</dbReference>
<name>A0AAT9G6P4_9RICK</name>
<sequence length="80" mass="9534">MRLEKWLELQQMQIHIFAKKIGKNRSQVHKYIHEDVMPKHDVIVKIYIATFGAVSANDFHRLSDKLFEKKTLHANSFRND</sequence>
<reference evidence="1" key="1">
    <citation type="submission" date="2024-01" db="EMBL/GenBank/DDBJ databases">
        <title>Sequencing the genomes of a sandfly, Sergentomyia squamirostris, and its two endosymbionts.</title>
        <authorList>
            <person name="Itokawa K."/>
            <person name="Sanjoba C."/>
        </authorList>
    </citation>
    <scope>NUCLEOTIDE SEQUENCE</scope>
    <source>
        <strain evidence="1">RiSSQ</strain>
    </source>
</reference>
<accession>A0AAT9G6P4</accession>